<evidence type="ECO:0000256" key="8">
    <source>
        <dbReference type="ARBA" id="ARBA00022532"/>
    </source>
</evidence>
<dbReference type="InterPro" id="IPR036010">
    <property type="entry name" value="2Fe-2S_ferredoxin-like_sf"/>
</dbReference>
<reference evidence="17 18" key="1">
    <citation type="submission" date="2017-03" db="EMBL/GenBank/DDBJ databases">
        <title>New species Polynucleobacter sp. MWH-EgelM1-30-B4.</title>
        <authorList>
            <person name="Hahn M.W."/>
        </authorList>
    </citation>
    <scope>NUCLEOTIDE SEQUENCE [LARGE SCALE GENOMIC DNA]</scope>
    <source>
        <strain evidence="17 18">MWH-EgelM1-30-B4</strain>
    </source>
</reference>
<dbReference type="AlphaFoldDB" id="A0A210RZN2"/>
<gene>
    <name evidence="17" type="ORF">B6A14_03970</name>
</gene>
<dbReference type="SUPFAM" id="SSF46548">
    <property type="entry name" value="alpha-helical ferredoxin"/>
    <property type="match status" value="1"/>
</dbReference>
<dbReference type="GO" id="GO:0046872">
    <property type="term" value="F:metal ion binding"/>
    <property type="evidence" value="ECO:0007669"/>
    <property type="project" value="UniProtKB-KW"/>
</dbReference>
<evidence type="ECO:0000256" key="4">
    <source>
        <dbReference type="ARBA" id="ARBA00009433"/>
    </source>
</evidence>
<evidence type="ECO:0000256" key="10">
    <source>
        <dbReference type="ARBA" id="ARBA00022723"/>
    </source>
</evidence>
<evidence type="ECO:0000256" key="6">
    <source>
        <dbReference type="ARBA" id="ARBA00022131"/>
    </source>
</evidence>
<evidence type="ECO:0000256" key="1">
    <source>
        <dbReference type="ARBA" id="ARBA00001927"/>
    </source>
</evidence>
<evidence type="ECO:0000256" key="3">
    <source>
        <dbReference type="ARBA" id="ARBA00004894"/>
    </source>
</evidence>
<dbReference type="EMBL" id="NAIA01000002">
    <property type="protein sequence ID" value="OWF66360.1"/>
    <property type="molecule type" value="Genomic_DNA"/>
</dbReference>
<evidence type="ECO:0000256" key="5">
    <source>
        <dbReference type="ARBA" id="ARBA00012792"/>
    </source>
</evidence>
<dbReference type="GO" id="GO:0006099">
    <property type="term" value="P:tricarboxylic acid cycle"/>
    <property type="evidence" value="ECO:0007669"/>
    <property type="project" value="UniProtKB-KW"/>
</dbReference>
<dbReference type="NCBIfam" id="TIGR00384">
    <property type="entry name" value="dhsB"/>
    <property type="match status" value="1"/>
</dbReference>
<dbReference type="PROSITE" id="PS51085">
    <property type="entry name" value="2FE2S_FER_2"/>
    <property type="match status" value="1"/>
</dbReference>
<dbReference type="InterPro" id="IPR017900">
    <property type="entry name" value="4Fe4S_Fe_S_CS"/>
</dbReference>
<evidence type="ECO:0000256" key="9">
    <source>
        <dbReference type="ARBA" id="ARBA00022714"/>
    </source>
</evidence>
<keyword evidence="9" id="KW-0001">2Fe-2S</keyword>
<dbReference type="GO" id="GO:0008177">
    <property type="term" value="F:succinate dehydrogenase (quinone) activity"/>
    <property type="evidence" value="ECO:0007669"/>
    <property type="project" value="UniProtKB-EC"/>
</dbReference>
<dbReference type="InterPro" id="IPR004489">
    <property type="entry name" value="Succ_DH/fum_Rdtase_Fe-S"/>
</dbReference>
<keyword evidence="7" id="KW-0004">4Fe-4S</keyword>
<dbReference type="PROSITE" id="PS00197">
    <property type="entry name" value="2FE2S_FER_1"/>
    <property type="match status" value="1"/>
</dbReference>
<evidence type="ECO:0000313" key="17">
    <source>
        <dbReference type="EMBL" id="OWF66360.1"/>
    </source>
</evidence>
<evidence type="ECO:0000256" key="11">
    <source>
        <dbReference type="ARBA" id="ARBA00023002"/>
    </source>
</evidence>
<comment type="cofactor">
    <cofactor evidence="15">
        <name>[2Fe-2S] cluster</name>
        <dbReference type="ChEBI" id="CHEBI:190135"/>
    </cofactor>
</comment>
<evidence type="ECO:0000256" key="12">
    <source>
        <dbReference type="ARBA" id="ARBA00023004"/>
    </source>
</evidence>
<evidence type="ECO:0000256" key="14">
    <source>
        <dbReference type="ARBA" id="ARBA00023291"/>
    </source>
</evidence>
<comment type="pathway">
    <text evidence="3">Carbohydrate metabolism; tricarboxylic acid cycle; fumarate from succinate (bacterial route): step 1/1.</text>
</comment>
<comment type="similarity">
    <text evidence="4">Belongs to the succinate dehydrogenase/fumarate reductase iron-sulfur protein family.</text>
</comment>
<dbReference type="GO" id="GO:0051539">
    <property type="term" value="F:4 iron, 4 sulfur cluster binding"/>
    <property type="evidence" value="ECO:0007669"/>
    <property type="project" value="UniProtKB-KW"/>
</dbReference>
<evidence type="ECO:0000256" key="15">
    <source>
        <dbReference type="ARBA" id="ARBA00034078"/>
    </source>
</evidence>
<dbReference type="PROSITE" id="PS00198">
    <property type="entry name" value="4FE4S_FER_1"/>
    <property type="match status" value="1"/>
</dbReference>
<feature type="domain" description="2Fe-2S ferredoxin-type" evidence="16">
    <location>
        <begin position="6"/>
        <end position="92"/>
    </location>
</feature>
<keyword evidence="18" id="KW-1185">Reference proteome</keyword>
<proteinExistence type="inferred from homology"/>
<evidence type="ECO:0000256" key="2">
    <source>
        <dbReference type="ARBA" id="ARBA00001966"/>
    </source>
</evidence>
<dbReference type="Gene3D" id="1.10.1060.10">
    <property type="entry name" value="Alpha-helical ferredoxin"/>
    <property type="match status" value="1"/>
</dbReference>
<keyword evidence="8" id="KW-0816">Tricarboxylic acid cycle</keyword>
<dbReference type="GO" id="GO:0051538">
    <property type="term" value="F:3 iron, 4 sulfur cluster binding"/>
    <property type="evidence" value="ECO:0007669"/>
    <property type="project" value="UniProtKB-KW"/>
</dbReference>
<comment type="caution">
    <text evidence="17">The sequence shown here is derived from an EMBL/GenBank/DDBJ whole genome shotgun (WGS) entry which is preliminary data.</text>
</comment>
<evidence type="ECO:0000259" key="16">
    <source>
        <dbReference type="PROSITE" id="PS51085"/>
    </source>
</evidence>
<sequence length="243" mass="26685">MSNVDLKVRVWRGSQEGEFVEYLVPRNPNQTVLDVVTYIQRKLDPTLSYRFACRVGMCGSCAMTVNGVARWTCRTHVSKILEGDSLEIAPLNNLPVIKDLATDMREFFNKWKGAVGFFKGDKTRLDDFAKVEPSSKERQLANAGIECIGCGVCYASCEVVESRPNYLGPAALNRAWTLTNDVRDVQQLERMSAVAGDAGCHACHTQGSCTEHCPKAIEPTASIAGLKKLVARAAVRGGKWGKL</sequence>
<keyword evidence="11" id="KW-0560">Oxidoreductase</keyword>
<dbReference type="EC" id="1.3.5.1" evidence="5"/>
<dbReference type="GO" id="GO:0009055">
    <property type="term" value="F:electron transfer activity"/>
    <property type="evidence" value="ECO:0007669"/>
    <property type="project" value="InterPro"/>
</dbReference>
<accession>A0A210RZN2</accession>
<dbReference type="Proteomes" id="UP000196880">
    <property type="component" value="Unassembled WGS sequence"/>
</dbReference>
<dbReference type="GO" id="GO:0022904">
    <property type="term" value="P:respiratory electron transport chain"/>
    <property type="evidence" value="ECO:0007669"/>
    <property type="project" value="TreeGrafter"/>
</dbReference>
<dbReference type="OrthoDB" id="9804391at2"/>
<keyword evidence="10" id="KW-0479">Metal-binding</keyword>
<evidence type="ECO:0000256" key="13">
    <source>
        <dbReference type="ARBA" id="ARBA00023014"/>
    </source>
</evidence>
<dbReference type="Gene3D" id="3.10.20.30">
    <property type="match status" value="1"/>
</dbReference>
<keyword evidence="12" id="KW-0408">Iron</keyword>
<protein>
    <recommendedName>
        <fullName evidence="6">Succinate dehydrogenase iron-sulfur subunit</fullName>
        <ecNumber evidence="5">1.3.5.1</ecNumber>
    </recommendedName>
</protein>
<comment type="cofactor">
    <cofactor evidence="2">
        <name>[4Fe-4S] cluster</name>
        <dbReference type="ChEBI" id="CHEBI:49883"/>
    </cofactor>
</comment>
<dbReference type="InterPro" id="IPR012675">
    <property type="entry name" value="Beta-grasp_dom_sf"/>
</dbReference>
<dbReference type="InterPro" id="IPR006058">
    <property type="entry name" value="2Fe2S_fd_BS"/>
</dbReference>
<organism evidence="17 18">
    <name type="scientific">Polynucleobacter hirudinilacicola</name>
    <dbReference type="NCBI Taxonomy" id="1743166"/>
    <lineage>
        <taxon>Bacteria</taxon>
        <taxon>Pseudomonadati</taxon>
        <taxon>Pseudomonadota</taxon>
        <taxon>Betaproteobacteria</taxon>
        <taxon>Burkholderiales</taxon>
        <taxon>Burkholderiaceae</taxon>
        <taxon>Polynucleobacter</taxon>
    </lineage>
</organism>
<dbReference type="InterPro" id="IPR017896">
    <property type="entry name" value="4Fe4S_Fe-S-bd"/>
</dbReference>
<dbReference type="GO" id="GO:0051537">
    <property type="term" value="F:2 iron, 2 sulfur cluster binding"/>
    <property type="evidence" value="ECO:0007669"/>
    <property type="project" value="UniProtKB-KW"/>
</dbReference>
<keyword evidence="14" id="KW-0003">3Fe-4S</keyword>
<keyword evidence="13" id="KW-0411">Iron-sulfur</keyword>
<evidence type="ECO:0000313" key="18">
    <source>
        <dbReference type="Proteomes" id="UP000196880"/>
    </source>
</evidence>
<evidence type="ECO:0000256" key="7">
    <source>
        <dbReference type="ARBA" id="ARBA00022485"/>
    </source>
</evidence>
<dbReference type="RefSeq" id="WP_087909156.1">
    <property type="nucleotide sequence ID" value="NZ_NAIA01000002.1"/>
</dbReference>
<dbReference type="PANTHER" id="PTHR11921">
    <property type="entry name" value="SUCCINATE DEHYDROGENASE IRON-SULFUR PROTEIN"/>
    <property type="match status" value="1"/>
</dbReference>
<comment type="cofactor">
    <cofactor evidence="1">
        <name>[3Fe-4S] cluster</name>
        <dbReference type="ChEBI" id="CHEBI:21137"/>
    </cofactor>
</comment>
<dbReference type="PANTHER" id="PTHR11921:SF29">
    <property type="entry name" value="SUCCINATE DEHYDROGENASE [UBIQUINONE] IRON-SULFUR SUBUNIT, MITOCHONDRIAL"/>
    <property type="match status" value="1"/>
</dbReference>
<dbReference type="InterPro" id="IPR025192">
    <property type="entry name" value="Succ_DH/fum_Rdtase_N"/>
</dbReference>
<name>A0A210RZN2_9BURK</name>
<dbReference type="InterPro" id="IPR001041">
    <property type="entry name" value="2Fe-2S_ferredoxin-type"/>
</dbReference>
<dbReference type="Pfam" id="PF13085">
    <property type="entry name" value="Fer2_3"/>
    <property type="match status" value="1"/>
</dbReference>
<dbReference type="SUPFAM" id="SSF54292">
    <property type="entry name" value="2Fe-2S ferredoxin-like"/>
    <property type="match status" value="1"/>
</dbReference>
<dbReference type="InterPro" id="IPR009051">
    <property type="entry name" value="Helical_ferredxn"/>
</dbReference>
<dbReference type="Pfam" id="PF13183">
    <property type="entry name" value="Fer4_8"/>
    <property type="match status" value="1"/>
</dbReference>
<dbReference type="InterPro" id="IPR050573">
    <property type="entry name" value="SDH/FRD_Iron-Sulfur"/>
</dbReference>